<dbReference type="InterPro" id="IPR029039">
    <property type="entry name" value="Flavoprotein-like_sf"/>
</dbReference>
<dbReference type="Proteomes" id="UP000183461">
    <property type="component" value="Unassembled WGS sequence"/>
</dbReference>
<dbReference type="InterPro" id="IPR008254">
    <property type="entry name" value="Flavodoxin/NO_synth"/>
</dbReference>
<reference evidence="2 3" key="1">
    <citation type="submission" date="2016-11" db="EMBL/GenBank/DDBJ databases">
        <authorList>
            <person name="Jaros S."/>
            <person name="Januszkiewicz K."/>
            <person name="Wedrychowicz H."/>
        </authorList>
    </citation>
    <scope>NUCLEOTIDE SEQUENCE [LARGE SCALE GENOMIC DNA]</scope>
    <source>
        <strain evidence="2 3">YL228</strain>
    </source>
</reference>
<dbReference type="PANTHER" id="PTHR39201">
    <property type="entry name" value="EXPORTED PROTEIN-RELATED"/>
    <property type="match status" value="1"/>
</dbReference>
<dbReference type="GO" id="GO:0016651">
    <property type="term" value="F:oxidoreductase activity, acting on NAD(P)H"/>
    <property type="evidence" value="ECO:0007669"/>
    <property type="project" value="UniProtKB-ARBA"/>
</dbReference>
<gene>
    <name evidence="2" type="ORF">SAMN02910280_2753</name>
</gene>
<dbReference type="GO" id="GO:0010181">
    <property type="term" value="F:FMN binding"/>
    <property type="evidence" value="ECO:0007669"/>
    <property type="project" value="InterPro"/>
</dbReference>
<evidence type="ECO:0000259" key="1">
    <source>
        <dbReference type="PROSITE" id="PS50902"/>
    </source>
</evidence>
<name>A0A1K1PH15_RUMFL</name>
<dbReference type="Pfam" id="PF12682">
    <property type="entry name" value="Flavodoxin_4"/>
    <property type="match status" value="1"/>
</dbReference>
<evidence type="ECO:0000313" key="3">
    <source>
        <dbReference type="Proteomes" id="UP000183461"/>
    </source>
</evidence>
<sequence length="160" mass="17478">MSKKLVAYFSASGVTAKLAKNLAEAAGADIYEIRPEEPYTNADLNWQNKNSRSSVEMKDKSFRPSIADTDANIADYDTIFVGFPIWWYVAPTIINTFLEAYDFSGKTIILFATSGGSGMGNSAKELRPSVSDSAVIKDGKRFSANASVSELKEWIKSLGI</sequence>
<accession>A0A1K1PH15</accession>
<feature type="domain" description="Flavodoxin-like" evidence="1">
    <location>
        <begin position="4"/>
        <end position="160"/>
    </location>
</feature>
<protein>
    <submittedName>
        <fullName evidence="2">Flavodoxin</fullName>
    </submittedName>
</protein>
<dbReference type="PROSITE" id="PS50902">
    <property type="entry name" value="FLAVODOXIN_LIKE"/>
    <property type="match status" value="1"/>
</dbReference>
<dbReference type="PANTHER" id="PTHR39201:SF1">
    <property type="entry name" value="FLAVODOXIN-LIKE DOMAIN-CONTAINING PROTEIN"/>
    <property type="match status" value="1"/>
</dbReference>
<dbReference type="Gene3D" id="3.40.50.360">
    <property type="match status" value="1"/>
</dbReference>
<dbReference type="NCBIfam" id="NF005501">
    <property type="entry name" value="PRK07116.1"/>
    <property type="match status" value="1"/>
</dbReference>
<dbReference type="SUPFAM" id="SSF52218">
    <property type="entry name" value="Flavoproteins"/>
    <property type="match status" value="1"/>
</dbReference>
<proteinExistence type="predicted"/>
<dbReference type="RefSeq" id="WP_072300951.1">
    <property type="nucleotide sequence ID" value="NZ_FPIP01000009.1"/>
</dbReference>
<dbReference type="EMBL" id="FPIP01000009">
    <property type="protein sequence ID" value="SFW47082.1"/>
    <property type="molecule type" value="Genomic_DNA"/>
</dbReference>
<organism evidence="2 3">
    <name type="scientific">Ruminococcus flavefaciens</name>
    <dbReference type="NCBI Taxonomy" id="1265"/>
    <lineage>
        <taxon>Bacteria</taxon>
        <taxon>Bacillati</taxon>
        <taxon>Bacillota</taxon>
        <taxon>Clostridia</taxon>
        <taxon>Eubacteriales</taxon>
        <taxon>Oscillospiraceae</taxon>
        <taxon>Ruminococcus</taxon>
    </lineage>
</organism>
<evidence type="ECO:0000313" key="2">
    <source>
        <dbReference type="EMBL" id="SFW47082.1"/>
    </source>
</evidence>
<dbReference type="AlphaFoldDB" id="A0A1K1PH15"/>